<evidence type="ECO:0000256" key="1">
    <source>
        <dbReference type="SAM" id="Phobius"/>
    </source>
</evidence>
<dbReference type="VEuPathDB" id="FungiDB:GMDG_01938"/>
<dbReference type="RefSeq" id="XP_024320525.1">
    <property type="nucleotide sequence ID" value="XM_024471729.1"/>
</dbReference>
<protein>
    <recommendedName>
        <fullName evidence="4">GPI anchored serine-rich protein</fullName>
    </recommendedName>
</protein>
<dbReference type="GeneID" id="36291214"/>
<keyword evidence="1" id="KW-1133">Transmembrane helix</keyword>
<accession>A0A177A2R3</accession>
<evidence type="ECO:0008006" key="4">
    <source>
        <dbReference type="Google" id="ProtNLM"/>
    </source>
</evidence>
<sequence length="223" mass="22499">MQFTFATLAVMATAVLATAPDSTIYQTEEVTITSCAPTVTDCPAHSTVVSLTSYPVTTTAEEKPLTTAAPSPTEEAEETLTSFTTIVNTITSCHPTVTNCPIGKVTTITVPHSTTKAAAATTPVVPVVPVTTEKPIAPKPTVPAPPVTITISSCPAVVPTWTSVHIGPTAPAVATISGFPKPSNGTIVTPPVVTSPPITGAASAVSGSIFAVGFAAIVAVFFA</sequence>
<keyword evidence="2" id="KW-0732">Signal</keyword>
<evidence type="ECO:0000256" key="2">
    <source>
        <dbReference type="SAM" id="SignalP"/>
    </source>
</evidence>
<dbReference type="OrthoDB" id="3565477at2759"/>
<dbReference type="EMBL" id="KV441410">
    <property type="protein sequence ID" value="OAF55224.1"/>
    <property type="molecule type" value="Genomic_DNA"/>
</dbReference>
<organism evidence="3">
    <name type="scientific">Pseudogymnoascus destructans</name>
    <dbReference type="NCBI Taxonomy" id="655981"/>
    <lineage>
        <taxon>Eukaryota</taxon>
        <taxon>Fungi</taxon>
        <taxon>Dikarya</taxon>
        <taxon>Ascomycota</taxon>
        <taxon>Pezizomycotina</taxon>
        <taxon>Leotiomycetes</taxon>
        <taxon>Thelebolales</taxon>
        <taxon>Thelebolaceae</taxon>
        <taxon>Pseudogymnoascus</taxon>
    </lineage>
</organism>
<name>A0A177A2R3_9PEZI</name>
<proteinExistence type="predicted"/>
<keyword evidence="1" id="KW-0472">Membrane</keyword>
<gene>
    <name evidence="3" type="ORF">VC83_08171</name>
</gene>
<feature type="transmembrane region" description="Helical" evidence="1">
    <location>
        <begin position="201"/>
        <end position="222"/>
    </location>
</feature>
<reference evidence="3" key="1">
    <citation type="submission" date="2016-03" db="EMBL/GenBank/DDBJ databases">
        <title>Updated assembly of Pseudogymnoascus destructans, the fungus causing white-nose syndrome of bats.</title>
        <authorList>
            <person name="Palmer J.M."/>
            <person name="Drees K.P."/>
            <person name="Foster J.T."/>
            <person name="Lindner D.L."/>
        </authorList>
    </citation>
    <scope>NUCLEOTIDE SEQUENCE [LARGE SCALE GENOMIC DNA]</scope>
    <source>
        <strain evidence="3">20631-21</strain>
    </source>
</reference>
<keyword evidence="1" id="KW-0812">Transmembrane</keyword>
<feature type="signal peptide" evidence="2">
    <location>
        <begin position="1"/>
        <end position="17"/>
    </location>
</feature>
<dbReference type="eggNOG" id="ENOG502SGJX">
    <property type="taxonomic scope" value="Eukaryota"/>
</dbReference>
<evidence type="ECO:0000313" key="3">
    <source>
        <dbReference type="EMBL" id="OAF55224.1"/>
    </source>
</evidence>
<dbReference type="AlphaFoldDB" id="A0A177A2R3"/>
<dbReference type="Proteomes" id="UP000077154">
    <property type="component" value="Unassembled WGS sequence"/>
</dbReference>
<feature type="chain" id="PRO_5008056348" description="GPI anchored serine-rich protein" evidence="2">
    <location>
        <begin position="18"/>
        <end position="223"/>
    </location>
</feature>